<reference evidence="3 4" key="1">
    <citation type="submission" date="2019-11" db="EMBL/GenBank/DDBJ databases">
        <authorList>
            <person name="Khan S.A."/>
            <person name="Jeon C.O."/>
            <person name="Chun B.H."/>
        </authorList>
    </citation>
    <scope>NUCLEOTIDE SEQUENCE [LARGE SCALE GENOMIC DNA]</scope>
    <source>
        <strain evidence="3 4">IMCC 1097</strain>
    </source>
</reference>
<evidence type="ECO:0000256" key="1">
    <source>
        <dbReference type="ARBA" id="ARBA00010282"/>
    </source>
</evidence>
<protein>
    <submittedName>
        <fullName evidence="3">SufE family protein</fullName>
    </submittedName>
</protein>
<dbReference type="Gene3D" id="3.90.1010.10">
    <property type="match status" value="1"/>
</dbReference>
<dbReference type="SUPFAM" id="SSF82649">
    <property type="entry name" value="SufE/NifU"/>
    <property type="match status" value="1"/>
</dbReference>
<sequence length="138" mass="15261">MTNTVEQRQRDIADEFSMVGDWMERYQYLVQLGRMLESLPDADKTDANLIRGCQSQVWLAVDDSGDTLRFRGGSDAAIVQGLVALALRVYSDAPAAEIATTEPQFIHDIGLSQHLSPTRSNGLHSLMQRIRAEAAARA</sequence>
<keyword evidence="4" id="KW-1185">Reference proteome</keyword>
<dbReference type="KEGG" id="llp:GH975_11670"/>
<organism evidence="3 4">
    <name type="scientific">Litorivicinus lipolyticus</name>
    <dbReference type="NCBI Taxonomy" id="418701"/>
    <lineage>
        <taxon>Bacteria</taxon>
        <taxon>Pseudomonadati</taxon>
        <taxon>Pseudomonadota</taxon>
        <taxon>Gammaproteobacteria</taxon>
        <taxon>Oceanospirillales</taxon>
        <taxon>Litorivicinaceae</taxon>
        <taxon>Litorivicinus</taxon>
    </lineage>
</organism>
<name>A0A5Q2QGP4_9GAMM</name>
<dbReference type="Proteomes" id="UP000388235">
    <property type="component" value="Chromosome"/>
</dbReference>
<proteinExistence type="inferred from homology"/>
<dbReference type="OrthoDB" id="9799320at2"/>
<evidence type="ECO:0000259" key="2">
    <source>
        <dbReference type="Pfam" id="PF02657"/>
    </source>
</evidence>
<feature type="domain" description="Fe-S metabolism associated" evidence="2">
    <location>
        <begin position="14"/>
        <end position="132"/>
    </location>
</feature>
<dbReference type="PANTHER" id="PTHR43597">
    <property type="entry name" value="SULFUR ACCEPTOR PROTEIN CSDE"/>
    <property type="match status" value="1"/>
</dbReference>
<dbReference type="Pfam" id="PF02657">
    <property type="entry name" value="SufE"/>
    <property type="match status" value="1"/>
</dbReference>
<accession>A0A5Q2QGP4</accession>
<evidence type="ECO:0000313" key="3">
    <source>
        <dbReference type="EMBL" id="QGG81186.1"/>
    </source>
</evidence>
<gene>
    <name evidence="3" type="ORF">GH975_11670</name>
</gene>
<evidence type="ECO:0000313" key="4">
    <source>
        <dbReference type="Proteomes" id="UP000388235"/>
    </source>
</evidence>
<dbReference type="EMBL" id="CP045871">
    <property type="protein sequence ID" value="QGG81186.1"/>
    <property type="molecule type" value="Genomic_DNA"/>
</dbReference>
<dbReference type="AlphaFoldDB" id="A0A5Q2QGP4"/>
<dbReference type="PANTHER" id="PTHR43597:SF5">
    <property type="entry name" value="SUFE-LIKE PROTEIN 2, CHLOROPLASTIC"/>
    <property type="match status" value="1"/>
</dbReference>
<comment type="similarity">
    <text evidence="1">Belongs to the SufE family.</text>
</comment>
<dbReference type="RefSeq" id="WP_153714689.1">
    <property type="nucleotide sequence ID" value="NZ_CP045871.1"/>
</dbReference>
<dbReference type="InterPro" id="IPR003808">
    <property type="entry name" value="Fe-S_metab-assoc_dom"/>
</dbReference>